<organism evidence="1 2">
    <name type="scientific">Cytobacillus solani</name>
    <dbReference type="NCBI Taxonomy" id="1637975"/>
    <lineage>
        <taxon>Bacteria</taxon>
        <taxon>Bacillati</taxon>
        <taxon>Bacillota</taxon>
        <taxon>Bacilli</taxon>
        <taxon>Bacillales</taxon>
        <taxon>Bacillaceae</taxon>
        <taxon>Cytobacillus</taxon>
    </lineage>
</organism>
<gene>
    <name evidence="1" type="ORF">AN957_09745</name>
</gene>
<protein>
    <submittedName>
        <fullName evidence="1">Uncharacterized protein</fullName>
    </submittedName>
</protein>
<accession>A0A0Q3VGY8</accession>
<dbReference type="AlphaFoldDB" id="A0A0Q3VGY8"/>
<evidence type="ECO:0000313" key="2">
    <source>
        <dbReference type="Proteomes" id="UP000050996"/>
    </source>
</evidence>
<comment type="caution">
    <text evidence="1">The sequence shown here is derived from an EMBL/GenBank/DDBJ whole genome shotgun (WGS) entry which is preliminary data.</text>
</comment>
<reference evidence="1 2" key="1">
    <citation type="submission" date="2015-09" db="EMBL/GenBank/DDBJ databases">
        <title>Genome sequencing project for genomic taxonomy and phylogenomics of Bacillus-like bacteria.</title>
        <authorList>
            <person name="Liu B."/>
            <person name="Wang J."/>
            <person name="Zhu Y."/>
            <person name="Liu G."/>
            <person name="Chen Q."/>
            <person name="Chen Z."/>
            <person name="Lan J."/>
            <person name="Che J."/>
            <person name="Ge C."/>
            <person name="Shi H."/>
            <person name="Pan Z."/>
            <person name="Liu X."/>
        </authorList>
    </citation>
    <scope>NUCLEOTIDE SEQUENCE [LARGE SCALE GENOMIC DNA]</scope>
    <source>
        <strain evidence="1 2">FJAT-18043</strain>
    </source>
</reference>
<name>A0A0Q3VGY8_9BACI</name>
<evidence type="ECO:0000313" key="1">
    <source>
        <dbReference type="EMBL" id="KQL18827.1"/>
    </source>
</evidence>
<dbReference type="STRING" id="1637975.AN957_09745"/>
<dbReference type="RefSeq" id="WP_056683778.1">
    <property type="nucleotide sequence ID" value="NZ_LJIX01000006.1"/>
</dbReference>
<keyword evidence="2" id="KW-1185">Reference proteome</keyword>
<dbReference type="EMBL" id="LJIX01000006">
    <property type="protein sequence ID" value="KQL18827.1"/>
    <property type="molecule type" value="Genomic_DNA"/>
</dbReference>
<sequence>MSDKLAKIKTYIEEKLDELSSEIDEIDERFEEGFDPMDWSGGNFDDAYSLGEEDGETRGSYRVLSKIKRILEEAV</sequence>
<proteinExistence type="predicted"/>
<dbReference type="PATRIC" id="fig|1637975.4.peg.1728"/>
<dbReference type="Proteomes" id="UP000050996">
    <property type="component" value="Unassembled WGS sequence"/>
</dbReference>